<dbReference type="InterPro" id="IPR050300">
    <property type="entry name" value="GDXG_lipolytic_enzyme"/>
</dbReference>
<dbReference type="Gene3D" id="3.40.50.1820">
    <property type="entry name" value="alpha/beta hydrolase"/>
    <property type="match status" value="1"/>
</dbReference>
<reference evidence="3 4" key="1">
    <citation type="submission" date="2024-02" db="EMBL/GenBank/DDBJ databases">
        <title>Discinaceae phylogenomics.</title>
        <authorList>
            <person name="Dirks A.C."/>
            <person name="James T.Y."/>
        </authorList>
    </citation>
    <scope>NUCLEOTIDE SEQUENCE [LARGE SCALE GENOMIC DNA]</scope>
    <source>
        <strain evidence="3 4">ACD0624</strain>
    </source>
</reference>
<evidence type="ECO:0000259" key="2">
    <source>
        <dbReference type="Pfam" id="PF07859"/>
    </source>
</evidence>
<gene>
    <name evidence="3" type="ORF">Q9L58_002976</name>
</gene>
<name>A0ABR3GQ56_9PEZI</name>
<dbReference type="Pfam" id="PF07859">
    <property type="entry name" value="Abhydrolase_3"/>
    <property type="match status" value="1"/>
</dbReference>
<keyword evidence="4" id="KW-1185">Reference proteome</keyword>
<dbReference type="EMBL" id="JBBBZM010000027">
    <property type="protein sequence ID" value="KAL0638040.1"/>
    <property type="molecule type" value="Genomic_DNA"/>
</dbReference>
<dbReference type="Proteomes" id="UP001447188">
    <property type="component" value="Unassembled WGS sequence"/>
</dbReference>
<evidence type="ECO:0000313" key="3">
    <source>
        <dbReference type="EMBL" id="KAL0638040.1"/>
    </source>
</evidence>
<dbReference type="InterPro" id="IPR029058">
    <property type="entry name" value="AB_hydrolase_fold"/>
</dbReference>
<organism evidence="3 4">
    <name type="scientific">Discina gigas</name>
    <dbReference type="NCBI Taxonomy" id="1032678"/>
    <lineage>
        <taxon>Eukaryota</taxon>
        <taxon>Fungi</taxon>
        <taxon>Dikarya</taxon>
        <taxon>Ascomycota</taxon>
        <taxon>Pezizomycotina</taxon>
        <taxon>Pezizomycetes</taxon>
        <taxon>Pezizales</taxon>
        <taxon>Discinaceae</taxon>
        <taxon>Discina</taxon>
    </lineage>
</organism>
<keyword evidence="1" id="KW-0378">Hydrolase</keyword>
<feature type="domain" description="Alpha/beta hydrolase fold-3" evidence="2">
    <location>
        <begin position="79"/>
        <end position="286"/>
    </location>
</feature>
<dbReference type="PANTHER" id="PTHR48081">
    <property type="entry name" value="AB HYDROLASE SUPERFAMILY PROTEIN C4A8.06C"/>
    <property type="match status" value="1"/>
</dbReference>
<protein>
    <recommendedName>
        <fullName evidence="2">Alpha/beta hydrolase fold-3 domain-containing protein</fullName>
    </recommendedName>
</protein>
<comment type="caution">
    <text evidence="3">The sequence shown here is derived from an EMBL/GenBank/DDBJ whole genome shotgun (WGS) entry which is preliminary data.</text>
</comment>
<proteinExistence type="predicted"/>
<accession>A0ABR3GQ56</accession>
<sequence length="314" mass="34140">MPFFDPTVQNFLDSAAFGSVTTQEKSIHTLRAELEAMQASTNPSLDSLDYETLDIPVGPTGSVNIHIYKPKGRELVPTLVYIHGGGWMVGSPIAYQRLVVDLIEETGAGVFFINYSLCPEVVYPVPIEQSYAALQWLYANGKTHGLNTEKVALAGDSAGASISIGVTLLSLQRQTLVPRYLVLFVPVTDISKQSSSYKLFPEGPIVVPSEFQEMIKAWIPDASRRTEILASPLLATSEDLKGFSETLIFVAESDPLREEGEQFGRNLIAAGVNTTVFRSLAVVHGTVVLNAFSKIPATRAEIELAGLKIKRALV</sequence>
<evidence type="ECO:0000256" key="1">
    <source>
        <dbReference type="ARBA" id="ARBA00022801"/>
    </source>
</evidence>
<dbReference type="SUPFAM" id="SSF53474">
    <property type="entry name" value="alpha/beta-Hydrolases"/>
    <property type="match status" value="1"/>
</dbReference>
<dbReference type="InterPro" id="IPR013094">
    <property type="entry name" value="AB_hydrolase_3"/>
</dbReference>
<evidence type="ECO:0000313" key="4">
    <source>
        <dbReference type="Proteomes" id="UP001447188"/>
    </source>
</evidence>
<dbReference type="PANTHER" id="PTHR48081:SF8">
    <property type="entry name" value="ALPHA_BETA HYDROLASE FOLD-3 DOMAIN-CONTAINING PROTEIN-RELATED"/>
    <property type="match status" value="1"/>
</dbReference>